<feature type="transmembrane region" description="Helical" evidence="1">
    <location>
        <begin position="137"/>
        <end position="160"/>
    </location>
</feature>
<keyword evidence="3" id="KW-0150">Chloroplast</keyword>
<keyword evidence="3" id="KW-0934">Plastid</keyword>
<proteinExistence type="predicted"/>
<accession>A0A385UK45</accession>
<evidence type="ECO:0000256" key="1">
    <source>
        <dbReference type="SAM" id="Phobius"/>
    </source>
</evidence>
<feature type="domain" description="Domain X" evidence="2">
    <location>
        <begin position="105"/>
        <end position="193"/>
    </location>
</feature>
<evidence type="ECO:0000313" key="3">
    <source>
        <dbReference type="EMBL" id="AYB71460.1"/>
    </source>
</evidence>
<reference evidence="3" key="1">
    <citation type="journal article" date="2018" name="J. Eukaryot. Microbiol.">
        <title>Intrageneric Variability Between the Chloroplast Genomes of Trachelomonas grandis and Trachelomonas volvocina and Phylogenomic Analysis of Phototrophic Euglenoids.</title>
        <authorList>
            <person name="Dabbagh N."/>
            <person name="Preisfeld A."/>
        </authorList>
    </citation>
    <scope>NUCLEOTIDE SEQUENCE</scope>
</reference>
<protein>
    <recommendedName>
        <fullName evidence="2">Domain X domain-containing protein</fullName>
    </recommendedName>
</protein>
<sequence>MNYYKSYSFRLYLEKIRLLLFQIVSVGPSFFSGSVTSLDIAVFQNLVHVIKSFSFFYLDCNSIHFKFNSFNLKRNLSSKFSNKDFVENLMFNSFCIFERLVDFKIKVLMPIKYLFEQFRNLGFIHSFKIRPVGNIRYVSYSDFLIIKSFGYIAFSILFWFRVAQNFSSAKVFLEFLRNSCLLTLCRKHNKGKVWAFSIYTSNLLLLRMFDNFSCL</sequence>
<dbReference type="GO" id="GO:0005737">
    <property type="term" value="C:cytoplasm"/>
    <property type="evidence" value="ECO:0007669"/>
    <property type="project" value="UniProtKB-ARBA"/>
</dbReference>
<keyword evidence="1" id="KW-0812">Transmembrane</keyword>
<evidence type="ECO:0000259" key="2">
    <source>
        <dbReference type="Pfam" id="PF01348"/>
    </source>
</evidence>
<dbReference type="EMBL" id="MH285877">
    <property type="protein sequence ID" value="AYB71460.1"/>
    <property type="molecule type" value="Genomic_DNA"/>
</dbReference>
<keyword evidence="1" id="KW-1133">Transmembrane helix</keyword>
<name>A0A385UK45_9EUGL</name>
<dbReference type="AlphaFoldDB" id="A0A385UK45"/>
<organism evidence="3">
    <name type="scientific">Trachelomonas grandis</name>
    <dbReference type="NCBI Taxonomy" id="215769"/>
    <lineage>
        <taxon>Eukaryota</taxon>
        <taxon>Discoba</taxon>
        <taxon>Euglenozoa</taxon>
        <taxon>Euglenida</taxon>
        <taxon>Spirocuta</taxon>
        <taxon>Euglenophyceae</taxon>
        <taxon>Euglenales</taxon>
        <taxon>Euglenaceae</taxon>
        <taxon>Trachelomonas</taxon>
    </lineage>
</organism>
<dbReference type="GO" id="GO:0006397">
    <property type="term" value="P:mRNA processing"/>
    <property type="evidence" value="ECO:0007669"/>
    <property type="project" value="InterPro"/>
</dbReference>
<keyword evidence="1" id="KW-0472">Membrane</keyword>
<dbReference type="Pfam" id="PF01348">
    <property type="entry name" value="Intron_maturas2"/>
    <property type="match status" value="1"/>
</dbReference>
<dbReference type="InterPro" id="IPR024937">
    <property type="entry name" value="Domain_X"/>
</dbReference>
<geneLocation type="chloroplast" evidence="3"/>